<dbReference type="RefSeq" id="WP_090174087.1">
    <property type="nucleotide sequence ID" value="NZ_FMXR01000013.1"/>
</dbReference>
<dbReference type="InterPro" id="IPR009061">
    <property type="entry name" value="DNA-bd_dom_put_sf"/>
</dbReference>
<dbReference type="EMBL" id="FMXR01000013">
    <property type="protein sequence ID" value="SDB25095.1"/>
    <property type="molecule type" value="Genomic_DNA"/>
</dbReference>
<dbReference type="InterPro" id="IPR000551">
    <property type="entry name" value="MerR-type_HTH_dom"/>
</dbReference>
<dbReference type="Pfam" id="PF13411">
    <property type="entry name" value="MerR_1"/>
    <property type="match status" value="1"/>
</dbReference>
<keyword evidence="8" id="KW-1185">Reference proteome</keyword>
<protein>
    <submittedName>
        <fullName evidence="7">DNA-binding transcriptional regulator, MerR family</fullName>
    </submittedName>
</protein>
<evidence type="ECO:0000256" key="4">
    <source>
        <dbReference type="ARBA" id="ARBA00023163"/>
    </source>
</evidence>
<dbReference type="InterPro" id="IPR011256">
    <property type="entry name" value="Reg_factor_effector_dom_sf"/>
</dbReference>
<gene>
    <name evidence="7" type="ORF">SAMN02910417_01860</name>
</gene>
<dbReference type="PANTHER" id="PTHR30204:SF69">
    <property type="entry name" value="MERR-FAMILY TRANSCRIPTIONAL REGULATOR"/>
    <property type="match status" value="1"/>
</dbReference>
<dbReference type="Proteomes" id="UP000199228">
    <property type="component" value="Unassembled WGS sequence"/>
</dbReference>
<dbReference type="GO" id="GO:0003677">
    <property type="term" value="F:DNA binding"/>
    <property type="evidence" value="ECO:0007669"/>
    <property type="project" value="UniProtKB-KW"/>
</dbReference>
<evidence type="ECO:0000256" key="2">
    <source>
        <dbReference type="ARBA" id="ARBA00023015"/>
    </source>
</evidence>
<dbReference type="GO" id="GO:0003700">
    <property type="term" value="F:DNA-binding transcription factor activity"/>
    <property type="evidence" value="ECO:0007669"/>
    <property type="project" value="InterPro"/>
</dbReference>
<dbReference type="Gene3D" id="1.10.1660.10">
    <property type="match status" value="1"/>
</dbReference>
<evidence type="ECO:0000313" key="8">
    <source>
        <dbReference type="Proteomes" id="UP000199228"/>
    </source>
</evidence>
<proteinExistence type="predicted"/>
<evidence type="ECO:0000256" key="5">
    <source>
        <dbReference type="SAM" id="Coils"/>
    </source>
</evidence>
<keyword evidence="2" id="KW-0805">Transcription regulation</keyword>
<keyword evidence="3 7" id="KW-0238">DNA-binding</keyword>
<dbReference type="Gene3D" id="3.20.80.10">
    <property type="entry name" value="Regulatory factor, effector binding domain"/>
    <property type="match status" value="1"/>
</dbReference>
<sequence length="289" mass="34116">MNKDDTWLSISEMSNICRISRQTLIYYDKHDVFKPAYTDQKGYRFYSIYQVPYLREICALKDNDFSLKEIVDNFQNRTVHNIQDLLVEKKQKIEKEIETLQKKLQSIDDRLNYYKETEKEIQHIEQPYIKQFPERKILFAPWQPGNKPMDRSIMHYTHMKLRNRLNDINLHPDTGWGAMLLQEQLESSHQLKGAGGYVNLPDDFTGDASGDDIIMITVPGGFYACMSKYGMPYETQYVDKLNKWIHDNGYKAIGNLYDECLLDTTFYTEDNKRDFCQLRLPIQLPGVTF</sequence>
<feature type="domain" description="HTH merR-type" evidence="6">
    <location>
        <begin position="7"/>
        <end position="76"/>
    </location>
</feature>
<keyword evidence="5" id="KW-0175">Coiled coil</keyword>
<dbReference type="SMART" id="SM00422">
    <property type="entry name" value="HTH_MERR"/>
    <property type="match status" value="1"/>
</dbReference>
<keyword evidence="4" id="KW-0804">Transcription</keyword>
<keyword evidence="1" id="KW-0678">Repressor</keyword>
<organism evidence="7 8">
    <name type="scientific">Eubacterium oxidoreducens</name>
    <dbReference type="NCBI Taxonomy" id="1732"/>
    <lineage>
        <taxon>Bacteria</taxon>
        <taxon>Bacillati</taxon>
        <taxon>Bacillota</taxon>
        <taxon>Clostridia</taxon>
        <taxon>Eubacteriales</taxon>
        <taxon>Eubacteriaceae</taxon>
        <taxon>Eubacterium</taxon>
    </lineage>
</organism>
<dbReference type="PROSITE" id="PS50937">
    <property type="entry name" value="HTH_MERR_2"/>
    <property type="match status" value="1"/>
</dbReference>
<evidence type="ECO:0000256" key="3">
    <source>
        <dbReference type="ARBA" id="ARBA00023125"/>
    </source>
</evidence>
<feature type="coiled-coil region" evidence="5">
    <location>
        <begin position="83"/>
        <end position="117"/>
    </location>
</feature>
<name>A0A1G6BWW7_EUBOX</name>
<evidence type="ECO:0000256" key="1">
    <source>
        <dbReference type="ARBA" id="ARBA00022491"/>
    </source>
</evidence>
<dbReference type="InterPro" id="IPR047057">
    <property type="entry name" value="MerR_fam"/>
</dbReference>
<dbReference type="AlphaFoldDB" id="A0A1G6BWW7"/>
<evidence type="ECO:0000259" key="6">
    <source>
        <dbReference type="PROSITE" id="PS50937"/>
    </source>
</evidence>
<reference evidence="7 8" key="1">
    <citation type="submission" date="2016-10" db="EMBL/GenBank/DDBJ databases">
        <authorList>
            <person name="de Groot N.N."/>
        </authorList>
    </citation>
    <scope>NUCLEOTIDE SEQUENCE [LARGE SCALE GENOMIC DNA]</scope>
    <source>
        <strain evidence="7 8">DSM 3217</strain>
    </source>
</reference>
<evidence type="ECO:0000313" key="7">
    <source>
        <dbReference type="EMBL" id="SDB25095.1"/>
    </source>
</evidence>
<accession>A0A1G6BWW7</accession>
<dbReference type="PANTHER" id="PTHR30204">
    <property type="entry name" value="REDOX-CYCLING DRUG-SENSING TRANSCRIPTIONAL ACTIVATOR SOXR"/>
    <property type="match status" value="1"/>
</dbReference>
<dbReference type="STRING" id="1732.SAMN02910417_01860"/>
<dbReference type="SUPFAM" id="SSF55136">
    <property type="entry name" value="Probable bacterial effector-binding domain"/>
    <property type="match status" value="1"/>
</dbReference>
<dbReference type="OrthoDB" id="9773308at2"/>
<dbReference type="SUPFAM" id="SSF46955">
    <property type="entry name" value="Putative DNA-binding domain"/>
    <property type="match status" value="1"/>
</dbReference>